<comment type="function">
    <text evidence="14">Catalyzes the conversion of monodehydroascorbate to ascorbate, oxidizing NADH in the process.</text>
</comment>
<dbReference type="PANTHER" id="PTHR43557">
    <property type="entry name" value="APOPTOSIS-INDUCING FACTOR 1"/>
    <property type="match status" value="1"/>
</dbReference>
<dbReference type="InterPro" id="IPR050446">
    <property type="entry name" value="FAD-oxidoreductase/Apoptosis"/>
</dbReference>
<evidence type="ECO:0000256" key="11">
    <source>
        <dbReference type="ARBA" id="ARBA00023163"/>
    </source>
</evidence>
<keyword evidence="5" id="KW-0274">FAD</keyword>
<dbReference type="CDD" id="cd14702">
    <property type="entry name" value="bZIP_plant_GBF1"/>
    <property type="match status" value="1"/>
</dbReference>
<evidence type="ECO:0000256" key="6">
    <source>
        <dbReference type="ARBA" id="ARBA00022857"/>
    </source>
</evidence>
<comment type="catalytic activity">
    <reaction evidence="16">
        <text>2 monodehydro-L-ascorbate radical + NADH + H(+) = 2 L-ascorbate + NAD(+)</text>
        <dbReference type="Rhea" id="RHEA:14581"/>
        <dbReference type="ChEBI" id="CHEBI:15378"/>
        <dbReference type="ChEBI" id="CHEBI:38290"/>
        <dbReference type="ChEBI" id="CHEBI:57540"/>
        <dbReference type="ChEBI" id="CHEBI:57945"/>
        <dbReference type="ChEBI" id="CHEBI:59513"/>
        <dbReference type="EC" id="1.6.5.4"/>
    </reaction>
</comment>
<dbReference type="Pfam" id="PF21791">
    <property type="entry name" value="MDHAR3-like_C"/>
    <property type="match status" value="1"/>
</dbReference>
<feature type="region of interest" description="Disordered" evidence="17">
    <location>
        <begin position="494"/>
        <end position="530"/>
    </location>
</feature>
<keyword evidence="12" id="KW-0539">Nucleus</keyword>
<dbReference type="SUPFAM" id="SSF55424">
    <property type="entry name" value="FAD/NAD-linked reductases, dimerisation (C-terminal) domain"/>
    <property type="match status" value="1"/>
</dbReference>
<name>A0A2Z7CQ93_9LAMI</name>
<evidence type="ECO:0000259" key="18">
    <source>
        <dbReference type="Pfam" id="PF21791"/>
    </source>
</evidence>
<evidence type="ECO:0000256" key="13">
    <source>
        <dbReference type="ARBA" id="ARBA00023284"/>
    </source>
</evidence>
<dbReference type="GO" id="GO:0005737">
    <property type="term" value="C:cytoplasm"/>
    <property type="evidence" value="ECO:0007669"/>
    <property type="project" value="TreeGrafter"/>
</dbReference>
<evidence type="ECO:0000256" key="14">
    <source>
        <dbReference type="ARBA" id="ARBA00037189"/>
    </source>
</evidence>
<dbReference type="InterPro" id="IPR048618">
    <property type="entry name" value="MDHAR3-like_C"/>
</dbReference>
<dbReference type="FunFam" id="3.30.390.30:FF:000013">
    <property type="entry name" value="Monodehydroascorbate reductase 3"/>
    <property type="match status" value="1"/>
</dbReference>
<evidence type="ECO:0000256" key="5">
    <source>
        <dbReference type="ARBA" id="ARBA00022827"/>
    </source>
</evidence>
<dbReference type="InterPro" id="IPR045314">
    <property type="entry name" value="bZIP_plant_GBF1"/>
</dbReference>
<dbReference type="GO" id="GO:0003700">
    <property type="term" value="F:DNA-binding transcription factor activity"/>
    <property type="evidence" value="ECO:0007669"/>
    <property type="project" value="InterPro"/>
</dbReference>
<gene>
    <name evidence="19" type="ORF">F511_09544</name>
</gene>
<comment type="subcellular location">
    <subcellularLocation>
        <location evidence="2">Nucleus</location>
    </subcellularLocation>
</comment>
<evidence type="ECO:0000313" key="19">
    <source>
        <dbReference type="EMBL" id="KZV48948.1"/>
    </source>
</evidence>
<evidence type="ECO:0000256" key="7">
    <source>
        <dbReference type="ARBA" id="ARBA00023002"/>
    </source>
</evidence>
<organism evidence="19 20">
    <name type="scientific">Dorcoceras hygrometricum</name>
    <dbReference type="NCBI Taxonomy" id="472368"/>
    <lineage>
        <taxon>Eukaryota</taxon>
        <taxon>Viridiplantae</taxon>
        <taxon>Streptophyta</taxon>
        <taxon>Embryophyta</taxon>
        <taxon>Tracheophyta</taxon>
        <taxon>Spermatophyta</taxon>
        <taxon>Magnoliopsida</taxon>
        <taxon>eudicotyledons</taxon>
        <taxon>Gunneridae</taxon>
        <taxon>Pentapetalae</taxon>
        <taxon>asterids</taxon>
        <taxon>lamiids</taxon>
        <taxon>Lamiales</taxon>
        <taxon>Gesneriaceae</taxon>
        <taxon>Didymocarpoideae</taxon>
        <taxon>Trichosporeae</taxon>
        <taxon>Loxocarpinae</taxon>
        <taxon>Dorcoceras</taxon>
    </lineage>
</organism>
<dbReference type="OrthoDB" id="1928614at2759"/>
<accession>A0A2Z7CQ93</accession>
<reference evidence="19 20" key="1">
    <citation type="journal article" date="2015" name="Proc. Natl. Acad. Sci. U.S.A.">
        <title>The resurrection genome of Boea hygrometrica: A blueprint for survival of dehydration.</title>
        <authorList>
            <person name="Xiao L."/>
            <person name="Yang G."/>
            <person name="Zhang L."/>
            <person name="Yang X."/>
            <person name="Zhao S."/>
            <person name="Ji Z."/>
            <person name="Zhou Q."/>
            <person name="Hu M."/>
            <person name="Wang Y."/>
            <person name="Chen M."/>
            <person name="Xu Y."/>
            <person name="Jin H."/>
            <person name="Xiao X."/>
            <person name="Hu G."/>
            <person name="Bao F."/>
            <person name="Hu Y."/>
            <person name="Wan P."/>
            <person name="Li L."/>
            <person name="Deng X."/>
            <person name="Kuang T."/>
            <person name="Xiang C."/>
            <person name="Zhu J.K."/>
            <person name="Oliver M.J."/>
            <person name="He Y."/>
        </authorList>
    </citation>
    <scope>NUCLEOTIDE SEQUENCE [LARGE SCALE GENOMIC DNA]</scope>
    <source>
        <strain evidence="20">cv. XS01</strain>
    </source>
</reference>
<evidence type="ECO:0000256" key="15">
    <source>
        <dbReference type="ARBA" id="ARBA00038920"/>
    </source>
</evidence>
<dbReference type="EC" id="1.6.5.4" evidence="15"/>
<keyword evidence="8" id="KW-0805">Transcription regulation</keyword>
<keyword evidence="7" id="KW-0560">Oxidoreductase</keyword>
<feature type="domain" description="Monodehydroascorbate reductase 3-like C-terminal" evidence="18">
    <location>
        <begin position="65"/>
        <end position="146"/>
    </location>
</feature>
<keyword evidence="4" id="KW-0285">Flavoprotein</keyword>
<evidence type="ECO:0000256" key="1">
    <source>
        <dbReference type="ARBA" id="ARBA00001974"/>
    </source>
</evidence>
<dbReference type="AlphaFoldDB" id="A0A2Z7CQ93"/>
<sequence length="577" mass="64681">MTDGFFKTSAPDVYAVGDVATFPMKLYNEIRRVEHVDHSRKSAEHAVKSIFADEQGKPLDEYDYLPYFYSRAFDLSWQFYGDNVGETVLFGDSNPTSPTHKFGSYWIKDGKVIGAFLESGTPEENKAIAKVARVQPSVDSLDQLITEVTRGDSNAWNRVILSTVNWHTTCQPVQWAPLFLFFTLFLFISERLSVSCFAFCASIEVRIFQMEIVGGGKDVRVELEDDRMLTFELEAAEALAGLSRCSAVRGGEERRPTQLVLPESDQDQGMCVQQSSGKLSATVAASMNNTKNVETAVSQTTCTGGRSKSCRTMRQNLTEAEKEARRISRVLANRESARRTIKRRQIMYLELTGKAASLLEDNMYLKKMTNRKMAEAGERREAQSNSSRAEISTAATVTAPPFFLYNHPSFVPFFWPPIVPSSDVFSSQYLSNPDGTTPTWEKPCTDHGQQGPGGISTKPGTPLFLLPVPWTLPFLTQVGTTESHPMVKRKHEVSHTHQCRTTSPSVTHIQEQNHHLSSNRNSRTDGFKHGFFEKNRGGPLLSASRKLKNVMAASEARIKRRELMKLKNRHGDNSHTQ</sequence>
<dbReference type="SUPFAM" id="SSF51905">
    <property type="entry name" value="FAD/NAD(P)-binding domain"/>
    <property type="match status" value="1"/>
</dbReference>
<dbReference type="InterPro" id="IPR016156">
    <property type="entry name" value="FAD/NAD-linked_Rdtase_dimer_sf"/>
</dbReference>
<keyword evidence="9" id="KW-0520">NAD</keyword>
<keyword evidence="20" id="KW-1185">Reference proteome</keyword>
<dbReference type="GO" id="GO:0003677">
    <property type="term" value="F:DNA binding"/>
    <property type="evidence" value="ECO:0007669"/>
    <property type="project" value="UniProtKB-KW"/>
</dbReference>
<dbReference type="Gene3D" id="3.30.390.30">
    <property type="match status" value="1"/>
</dbReference>
<evidence type="ECO:0000256" key="17">
    <source>
        <dbReference type="SAM" id="MobiDB-lite"/>
    </source>
</evidence>
<evidence type="ECO:0000256" key="2">
    <source>
        <dbReference type="ARBA" id="ARBA00004123"/>
    </source>
</evidence>
<feature type="compositionally biased region" description="Polar residues" evidence="17">
    <location>
        <begin position="499"/>
        <end position="521"/>
    </location>
</feature>
<dbReference type="Proteomes" id="UP000250235">
    <property type="component" value="Unassembled WGS sequence"/>
</dbReference>
<keyword evidence="11" id="KW-0804">Transcription</keyword>
<dbReference type="GO" id="GO:0005634">
    <property type="term" value="C:nucleus"/>
    <property type="evidence" value="ECO:0007669"/>
    <property type="project" value="UniProtKB-SubCell"/>
</dbReference>
<evidence type="ECO:0000256" key="12">
    <source>
        <dbReference type="ARBA" id="ARBA00023242"/>
    </source>
</evidence>
<keyword evidence="6" id="KW-0521">NADP</keyword>
<dbReference type="Gene3D" id="3.50.50.60">
    <property type="entry name" value="FAD/NAD(P)-binding domain"/>
    <property type="match status" value="1"/>
</dbReference>
<keyword evidence="13" id="KW-0676">Redox-active center</keyword>
<evidence type="ECO:0000256" key="16">
    <source>
        <dbReference type="ARBA" id="ARBA00048948"/>
    </source>
</evidence>
<protein>
    <recommendedName>
        <fullName evidence="15">monodehydroascorbate reductase (NADH)</fullName>
        <ecNumber evidence="15">1.6.5.4</ecNumber>
    </recommendedName>
</protein>
<evidence type="ECO:0000313" key="20">
    <source>
        <dbReference type="Proteomes" id="UP000250235"/>
    </source>
</evidence>
<evidence type="ECO:0000256" key="8">
    <source>
        <dbReference type="ARBA" id="ARBA00023015"/>
    </source>
</evidence>
<dbReference type="GO" id="GO:0016656">
    <property type="term" value="F:monodehydroascorbate reductase (NADH) activity"/>
    <property type="evidence" value="ECO:0007669"/>
    <property type="project" value="UniProtKB-EC"/>
</dbReference>
<proteinExistence type="inferred from homology"/>
<dbReference type="EMBL" id="KQ993790">
    <property type="protein sequence ID" value="KZV48948.1"/>
    <property type="molecule type" value="Genomic_DNA"/>
</dbReference>
<dbReference type="InterPro" id="IPR036188">
    <property type="entry name" value="FAD/NAD-bd_sf"/>
</dbReference>
<comment type="cofactor">
    <cofactor evidence="1">
        <name>FAD</name>
        <dbReference type="ChEBI" id="CHEBI:57692"/>
    </cofactor>
</comment>
<keyword evidence="10" id="KW-0238">DNA-binding</keyword>
<dbReference type="PANTHER" id="PTHR43557:SF5">
    <property type="entry name" value="MONODEHYDROASCORBATE REDUCTASE 1, PEROXISOMAL"/>
    <property type="match status" value="1"/>
</dbReference>
<evidence type="ECO:0000256" key="3">
    <source>
        <dbReference type="ARBA" id="ARBA00006442"/>
    </source>
</evidence>
<evidence type="ECO:0000256" key="9">
    <source>
        <dbReference type="ARBA" id="ARBA00023027"/>
    </source>
</evidence>
<evidence type="ECO:0000256" key="10">
    <source>
        <dbReference type="ARBA" id="ARBA00023125"/>
    </source>
</evidence>
<comment type="similarity">
    <text evidence="3">Belongs to the FAD-dependent oxidoreductase family.</text>
</comment>
<evidence type="ECO:0000256" key="4">
    <source>
        <dbReference type="ARBA" id="ARBA00022630"/>
    </source>
</evidence>